<dbReference type="InterPro" id="IPR036938">
    <property type="entry name" value="PAP2/HPO_sf"/>
</dbReference>
<dbReference type="PANTHER" id="PTHR14969">
    <property type="entry name" value="SPHINGOSINE-1-PHOSPHATE PHOSPHOHYDROLASE"/>
    <property type="match status" value="1"/>
</dbReference>
<dbReference type="SMART" id="SM00014">
    <property type="entry name" value="acidPPc"/>
    <property type="match status" value="1"/>
</dbReference>
<dbReference type="RefSeq" id="WP_057891191.1">
    <property type="nucleotide sequence ID" value="NZ_AZFV01000004.1"/>
</dbReference>
<organism evidence="3 4">
    <name type="scientific">Companilactobacillus nantensis DSM 16982</name>
    <dbReference type="NCBI Taxonomy" id="1423774"/>
    <lineage>
        <taxon>Bacteria</taxon>
        <taxon>Bacillati</taxon>
        <taxon>Bacillota</taxon>
        <taxon>Bacilli</taxon>
        <taxon>Lactobacillales</taxon>
        <taxon>Lactobacillaceae</taxon>
        <taxon>Companilactobacillus</taxon>
    </lineage>
</organism>
<gene>
    <name evidence="3" type="ORF">FD31_GL001869</name>
</gene>
<dbReference type="AlphaFoldDB" id="A0A0R1WSG8"/>
<keyword evidence="1" id="KW-0472">Membrane</keyword>
<keyword evidence="4" id="KW-1185">Reference proteome</keyword>
<keyword evidence="1" id="KW-0812">Transmembrane</keyword>
<dbReference type="CDD" id="cd03392">
    <property type="entry name" value="PAP2_like_2"/>
    <property type="match status" value="1"/>
</dbReference>
<sequence length="221" mass="25120">MLLEENNHRKWFAIVYLVAFFLLEIMVITNNFIVTGFDQTAQHIFSSMVTPFNTKLFTIITFLGSPAMDVIYLVIMALLFYRIGRKDSSFWIAFILIGGNIISYLIKITVKRSRPTGKIIPASGYSFPSGHVFGTMLVILTLIFLVLPTLKSLSTQHIITAVLIIWLVIVAISRVYLRGHYLSDVAGSMLLAGAWWECSEMLYLKYYDTIGNFLKLNNTNQ</sequence>
<dbReference type="STRING" id="1423774.FD31_GL001869"/>
<feature type="domain" description="Phosphatidic acid phosphatase type 2/haloperoxidase" evidence="2">
    <location>
        <begin position="89"/>
        <end position="200"/>
    </location>
</feature>
<dbReference type="EMBL" id="AZFV01000004">
    <property type="protein sequence ID" value="KRM18067.1"/>
    <property type="molecule type" value="Genomic_DNA"/>
</dbReference>
<dbReference type="PANTHER" id="PTHR14969:SF13">
    <property type="entry name" value="AT30094P"/>
    <property type="match status" value="1"/>
</dbReference>
<comment type="caution">
    <text evidence="3">The sequence shown here is derived from an EMBL/GenBank/DDBJ whole genome shotgun (WGS) entry which is preliminary data.</text>
</comment>
<evidence type="ECO:0000259" key="2">
    <source>
        <dbReference type="SMART" id="SM00014"/>
    </source>
</evidence>
<dbReference type="Gene3D" id="1.20.144.10">
    <property type="entry name" value="Phosphatidic acid phosphatase type 2/haloperoxidase"/>
    <property type="match status" value="2"/>
</dbReference>
<reference evidence="3 4" key="1">
    <citation type="journal article" date="2015" name="Genome Announc.">
        <title>Expanding the biotechnology potential of lactobacilli through comparative genomics of 213 strains and associated genera.</title>
        <authorList>
            <person name="Sun Z."/>
            <person name="Harris H.M."/>
            <person name="McCann A."/>
            <person name="Guo C."/>
            <person name="Argimon S."/>
            <person name="Zhang W."/>
            <person name="Yang X."/>
            <person name="Jeffery I.B."/>
            <person name="Cooney J.C."/>
            <person name="Kagawa T.F."/>
            <person name="Liu W."/>
            <person name="Song Y."/>
            <person name="Salvetti E."/>
            <person name="Wrobel A."/>
            <person name="Rasinkangas P."/>
            <person name="Parkhill J."/>
            <person name="Rea M.C."/>
            <person name="O'Sullivan O."/>
            <person name="Ritari J."/>
            <person name="Douillard F.P."/>
            <person name="Paul Ross R."/>
            <person name="Yang R."/>
            <person name="Briner A.E."/>
            <person name="Felis G.E."/>
            <person name="de Vos W.M."/>
            <person name="Barrangou R."/>
            <person name="Klaenhammer T.R."/>
            <person name="Caufield P.W."/>
            <person name="Cui Y."/>
            <person name="Zhang H."/>
            <person name="O'Toole P.W."/>
        </authorList>
    </citation>
    <scope>NUCLEOTIDE SEQUENCE [LARGE SCALE GENOMIC DNA]</scope>
    <source>
        <strain evidence="3 4">DSM 16982</strain>
    </source>
</reference>
<dbReference type="Proteomes" id="UP000051302">
    <property type="component" value="Unassembled WGS sequence"/>
</dbReference>
<keyword evidence="1" id="KW-1133">Transmembrane helix</keyword>
<evidence type="ECO:0000313" key="4">
    <source>
        <dbReference type="Proteomes" id="UP000051302"/>
    </source>
</evidence>
<dbReference type="PATRIC" id="fig|1423774.3.peg.1943"/>
<feature type="transmembrane region" description="Helical" evidence="1">
    <location>
        <begin position="56"/>
        <end position="83"/>
    </location>
</feature>
<accession>A0A0R1WSG8</accession>
<dbReference type="InterPro" id="IPR000326">
    <property type="entry name" value="PAP2/HPO"/>
</dbReference>
<proteinExistence type="predicted"/>
<name>A0A0R1WSG8_9LACO</name>
<evidence type="ECO:0000256" key="1">
    <source>
        <dbReference type="SAM" id="Phobius"/>
    </source>
</evidence>
<evidence type="ECO:0000313" key="3">
    <source>
        <dbReference type="EMBL" id="KRM18067.1"/>
    </source>
</evidence>
<dbReference type="SUPFAM" id="SSF48317">
    <property type="entry name" value="Acid phosphatase/Vanadium-dependent haloperoxidase"/>
    <property type="match status" value="1"/>
</dbReference>
<protein>
    <submittedName>
        <fullName evidence="3">Phosphatidylglycerophosphatase B</fullName>
    </submittedName>
</protein>
<dbReference type="Pfam" id="PF01569">
    <property type="entry name" value="PAP2"/>
    <property type="match status" value="1"/>
</dbReference>
<feature type="transmembrane region" description="Helical" evidence="1">
    <location>
        <begin position="89"/>
        <end position="110"/>
    </location>
</feature>
<feature type="transmembrane region" description="Helical" evidence="1">
    <location>
        <begin position="12"/>
        <end position="35"/>
    </location>
</feature>
<feature type="transmembrane region" description="Helical" evidence="1">
    <location>
        <begin position="131"/>
        <end position="150"/>
    </location>
</feature>
<feature type="transmembrane region" description="Helical" evidence="1">
    <location>
        <begin position="156"/>
        <end position="177"/>
    </location>
</feature>